<reference evidence="2 3" key="1">
    <citation type="submission" date="2019-06" db="EMBL/GenBank/DDBJ databases">
        <title>A chromosomal-level reference genome of Carpinus fangiana (Coryloideae, Betulaceae).</title>
        <authorList>
            <person name="Yang X."/>
            <person name="Wang Z."/>
            <person name="Zhang L."/>
            <person name="Hao G."/>
            <person name="Liu J."/>
            <person name="Yang Y."/>
        </authorList>
    </citation>
    <scope>NUCLEOTIDE SEQUENCE [LARGE SCALE GENOMIC DNA]</scope>
    <source>
        <strain evidence="2">Cfa_2016G</strain>
        <tissue evidence="2">Leaf</tissue>
    </source>
</reference>
<evidence type="ECO:0000313" key="2">
    <source>
        <dbReference type="EMBL" id="KAE8077321.1"/>
    </source>
</evidence>
<protein>
    <submittedName>
        <fullName evidence="2">Uncharacterized protein</fullName>
    </submittedName>
</protein>
<dbReference type="InterPro" id="IPR003676">
    <property type="entry name" value="SAUR_fam"/>
</dbReference>
<gene>
    <name evidence="2" type="ORF">FH972_015893</name>
</gene>
<evidence type="ECO:0000313" key="3">
    <source>
        <dbReference type="Proteomes" id="UP000327013"/>
    </source>
</evidence>
<dbReference type="EMBL" id="CM017326">
    <property type="protein sequence ID" value="KAE8077321.1"/>
    <property type="molecule type" value="Genomic_DNA"/>
</dbReference>
<comment type="similarity">
    <text evidence="1">Belongs to the ARG7 family.</text>
</comment>
<dbReference type="GO" id="GO:0009733">
    <property type="term" value="P:response to auxin"/>
    <property type="evidence" value="ECO:0007669"/>
    <property type="project" value="InterPro"/>
</dbReference>
<dbReference type="Pfam" id="PF02519">
    <property type="entry name" value="Auxin_inducible"/>
    <property type="match status" value="1"/>
</dbReference>
<dbReference type="Proteomes" id="UP000327013">
    <property type="component" value="Chromosome 6"/>
</dbReference>
<evidence type="ECO:0000256" key="1">
    <source>
        <dbReference type="ARBA" id="ARBA00006974"/>
    </source>
</evidence>
<dbReference type="PANTHER" id="PTHR31929">
    <property type="entry name" value="SAUR-LIKE AUXIN-RESPONSIVE PROTEIN FAMILY-RELATED"/>
    <property type="match status" value="1"/>
</dbReference>
<sequence>MHSKTSVRRKICTLGKKLFFSHSKKSYEQLDQSAKMISSSKTRKVRKGYVAVYVGEEQKRYEVPLKYLSLPTFQDLIVQAEPEVLEPKIEGPIMLACTIEIFDQLLKLAKE</sequence>
<keyword evidence="3" id="KW-1185">Reference proteome</keyword>
<name>A0A5N6RHS5_9ROSI</name>
<organism evidence="2 3">
    <name type="scientific">Carpinus fangiana</name>
    <dbReference type="NCBI Taxonomy" id="176857"/>
    <lineage>
        <taxon>Eukaryota</taxon>
        <taxon>Viridiplantae</taxon>
        <taxon>Streptophyta</taxon>
        <taxon>Embryophyta</taxon>
        <taxon>Tracheophyta</taxon>
        <taxon>Spermatophyta</taxon>
        <taxon>Magnoliopsida</taxon>
        <taxon>eudicotyledons</taxon>
        <taxon>Gunneridae</taxon>
        <taxon>Pentapetalae</taxon>
        <taxon>rosids</taxon>
        <taxon>fabids</taxon>
        <taxon>Fagales</taxon>
        <taxon>Betulaceae</taxon>
        <taxon>Carpinus</taxon>
    </lineage>
</organism>
<accession>A0A5N6RHS5</accession>
<proteinExistence type="inferred from homology"/>
<dbReference type="OrthoDB" id="1489976at2759"/>
<dbReference type="AlphaFoldDB" id="A0A5N6RHS5"/>